<comment type="similarity">
    <text evidence="1 3 4">Belongs to the GrpE family.</text>
</comment>
<reference evidence="6 7" key="1">
    <citation type="journal article" date="2016" name="Nat. Commun.">
        <title>Thousands of microbial genomes shed light on interconnected biogeochemical processes in an aquifer system.</title>
        <authorList>
            <person name="Anantharaman K."/>
            <person name="Brown C.T."/>
            <person name="Hug L.A."/>
            <person name="Sharon I."/>
            <person name="Castelle C.J."/>
            <person name="Probst A.J."/>
            <person name="Thomas B.C."/>
            <person name="Singh A."/>
            <person name="Wilkins M.J."/>
            <person name="Karaoz U."/>
            <person name="Brodie E.L."/>
            <person name="Williams K.H."/>
            <person name="Hubbard S.S."/>
            <person name="Banfield J.F."/>
        </authorList>
    </citation>
    <scope>NUCLEOTIDE SEQUENCE [LARGE SCALE GENOMIC DNA]</scope>
</reference>
<dbReference type="SUPFAM" id="SSF51064">
    <property type="entry name" value="Head domain of nucleotide exchange factor GrpE"/>
    <property type="match status" value="1"/>
</dbReference>
<dbReference type="InterPro" id="IPR009012">
    <property type="entry name" value="GrpE_head"/>
</dbReference>
<comment type="caution">
    <text evidence="6">The sequence shown here is derived from an EMBL/GenBank/DDBJ whole genome shotgun (WGS) entry which is preliminary data.</text>
</comment>
<dbReference type="Proteomes" id="UP000176284">
    <property type="component" value="Unassembled WGS sequence"/>
</dbReference>
<sequence>MNNEEQKKEPALEKDVSPPELSEAEKLKQERDEYLNGWKRAKADLINYQKDEGKRFEEMMNYSREMVIGDLIPVLDSMELALRAEPQNDGLHRIKIQLEDELKKYGLEKIKVSPGDTFDTGLHESIGELESKEAASGTIAAEVSSGYKLKTKVIRPTRVKIAK</sequence>
<protein>
    <recommendedName>
        <fullName evidence="3">Protein GrpE</fullName>
    </recommendedName>
    <alternativeName>
        <fullName evidence="3">HSP-70 cofactor</fullName>
    </alternativeName>
</protein>
<dbReference type="Gene3D" id="2.30.22.10">
    <property type="entry name" value="Head domain of nucleotide exchange factor GrpE"/>
    <property type="match status" value="1"/>
</dbReference>
<dbReference type="PANTHER" id="PTHR21237:SF23">
    <property type="entry name" value="GRPE PROTEIN HOMOLOG, MITOCHONDRIAL"/>
    <property type="match status" value="1"/>
</dbReference>
<evidence type="ECO:0000256" key="1">
    <source>
        <dbReference type="ARBA" id="ARBA00009054"/>
    </source>
</evidence>
<dbReference type="SUPFAM" id="SSF58014">
    <property type="entry name" value="Coiled-coil domain of nucleotide exchange factor GrpE"/>
    <property type="match status" value="1"/>
</dbReference>
<evidence type="ECO:0000256" key="4">
    <source>
        <dbReference type="RuleBase" id="RU004478"/>
    </source>
</evidence>
<dbReference type="PRINTS" id="PR00773">
    <property type="entry name" value="GRPEPROTEIN"/>
</dbReference>
<feature type="region of interest" description="Disordered" evidence="5">
    <location>
        <begin position="1"/>
        <end position="28"/>
    </location>
</feature>
<dbReference type="GO" id="GO:0005737">
    <property type="term" value="C:cytoplasm"/>
    <property type="evidence" value="ECO:0007669"/>
    <property type="project" value="UniProtKB-SubCell"/>
</dbReference>
<dbReference type="AlphaFoldDB" id="A0A1G1ZSR5"/>
<dbReference type="HAMAP" id="MF_01151">
    <property type="entry name" value="GrpE"/>
    <property type="match status" value="1"/>
</dbReference>
<comment type="subcellular location">
    <subcellularLocation>
        <location evidence="3">Cytoplasm</location>
    </subcellularLocation>
</comment>
<evidence type="ECO:0000256" key="2">
    <source>
        <dbReference type="ARBA" id="ARBA00023186"/>
    </source>
</evidence>
<dbReference type="GO" id="GO:0000774">
    <property type="term" value="F:adenyl-nucleotide exchange factor activity"/>
    <property type="evidence" value="ECO:0007669"/>
    <property type="project" value="InterPro"/>
</dbReference>
<accession>A0A1G1ZSR5</accession>
<proteinExistence type="inferred from homology"/>
<evidence type="ECO:0000256" key="5">
    <source>
        <dbReference type="SAM" id="MobiDB-lite"/>
    </source>
</evidence>
<keyword evidence="2 3" id="KW-0143">Chaperone</keyword>
<evidence type="ECO:0000256" key="3">
    <source>
        <dbReference type="HAMAP-Rule" id="MF_01151"/>
    </source>
</evidence>
<dbReference type="EMBL" id="MHJM01000018">
    <property type="protein sequence ID" value="OGY67768.1"/>
    <property type="molecule type" value="Genomic_DNA"/>
</dbReference>
<dbReference type="PANTHER" id="PTHR21237">
    <property type="entry name" value="GRPE PROTEIN"/>
    <property type="match status" value="1"/>
</dbReference>
<dbReference type="GO" id="GO:0042803">
    <property type="term" value="F:protein homodimerization activity"/>
    <property type="evidence" value="ECO:0007669"/>
    <property type="project" value="InterPro"/>
</dbReference>
<name>A0A1G1ZSR5_9BACT</name>
<keyword evidence="3" id="KW-0963">Cytoplasm</keyword>
<dbReference type="InterPro" id="IPR013805">
    <property type="entry name" value="GrpE_CC"/>
</dbReference>
<dbReference type="GO" id="GO:0006457">
    <property type="term" value="P:protein folding"/>
    <property type="evidence" value="ECO:0007669"/>
    <property type="project" value="InterPro"/>
</dbReference>
<dbReference type="Gene3D" id="3.90.20.20">
    <property type="match status" value="1"/>
</dbReference>
<comment type="subunit">
    <text evidence="3">Homodimer.</text>
</comment>
<dbReference type="GO" id="GO:0051087">
    <property type="term" value="F:protein-folding chaperone binding"/>
    <property type="evidence" value="ECO:0007669"/>
    <property type="project" value="InterPro"/>
</dbReference>
<dbReference type="STRING" id="1798410.A3H63_00735"/>
<dbReference type="GO" id="GO:0051082">
    <property type="term" value="F:unfolded protein binding"/>
    <property type="evidence" value="ECO:0007669"/>
    <property type="project" value="TreeGrafter"/>
</dbReference>
<dbReference type="Pfam" id="PF01025">
    <property type="entry name" value="GrpE"/>
    <property type="match status" value="1"/>
</dbReference>
<keyword evidence="3" id="KW-0346">Stress response</keyword>
<gene>
    <name evidence="3" type="primary">grpE</name>
    <name evidence="6" type="ORF">A3H63_00735</name>
</gene>
<organism evidence="6 7">
    <name type="scientific">Candidatus Harrisonbacteria bacterium RIFCSPLOWO2_02_FULL_45_10c</name>
    <dbReference type="NCBI Taxonomy" id="1798410"/>
    <lineage>
        <taxon>Bacteria</taxon>
        <taxon>Candidatus Harrisoniibacteriota</taxon>
    </lineage>
</organism>
<evidence type="ECO:0000313" key="6">
    <source>
        <dbReference type="EMBL" id="OGY67768.1"/>
    </source>
</evidence>
<comment type="function">
    <text evidence="3">Participates actively in the response to hyperosmotic and heat shock by preventing the aggregation of stress-denatured proteins, in association with DnaK and GrpE. It is the nucleotide exchange factor for DnaK and may function as a thermosensor. Unfolded proteins bind initially to DnaJ; upon interaction with the DnaJ-bound protein, DnaK hydrolyzes its bound ATP, resulting in the formation of a stable complex. GrpE releases ADP from DnaK; ATP binding to DnaK triggers the release of the substrate protein, thus completing the reaction cycle. Several rounds of ATP-dependent interactions between DnaJ, DnaK and GrpE are required for fully efficient folding.</text>
</comment>
<evidence type="ECO:0000313" key="7">
    <source>
        <dbReference type="Proteomes" id="UP000176284"/>
    </source>
</evidence>
<dbReference type="InterPro" id="IPR000740">
    <property type="entry name" value="GrpE"/>
</dbReference>